<evidence type="ECO:0000313" key="7">
    <source>
        <dbReference type="EMBL" id="WPH00638.1"/>
    </source>
</evidence>
<accession>A0AAQ3M5T4</accession>
<keyword evidence="6" id="KW-0732">Signal</keyword>
<dbReference type="Pfam" id="PF00450">
    <property type="entry name" value="Peptidase_S10"/>
    <property type="match status" value="1"/>
</dbReference>
<dbReference type="InterPro" id="IPR001563">
    <property type="entry name" value="Peptidase_S10"/>
</dbReference>
<feature type="chain" id="PRO_5042673094" description="Carboxypeptidase" evidence="6">
    <location>
        <begin position="20"/>
        <end position="550"/>
    </location>
</feature>
<dbReference type="EMBL" id="CP138583">
    <property type="protein sequence ID" value="WPH00638.1"/>
    <property type="molecule type" value="Genomic_DNA"/>
</dbReference>
<keyword evidence="4 6" id="KW-0378">Hydrolase</keyword>
<evidence type="ECO:0000313" key="8">
    <source>
        <dbReference type="Proteomes" id="UP001303373"/>
    </source>
</evidence>
<dbReference type="InterPro" id="IPR018202">
    <property type="entry name" value="Ser_caboxypep_ser_AS"/>
</dbReference>
<dbReference type="GO" id="GO:0006508">
    <property type="term" value="P:proteolysis"/>
    <property type="evidence" value="ECO:0007669"/>
    <property type="project" value="UniProtKB-KW"/>
</dbReference>
<dbReference type="Proteomes" id="UP001303373">
    <property type="component" value="Chromosome 4"/>
</dbReference>
<evidence type="ECO:0000256" key="2">
    <source>
        <dbReference type="ARBA" id="ARBA00022645"/>
    </source>
</evidence>
<evidence type="ECO:0000256" key="4">
    <source>
        <dbReference type="ARBA" id="ARBA00022801"/>
    </source>
</evidence>
<dbReference type="GO" id="GO:0004185">
    <property type="term" value="F:serine-type carboxypeptidase activity"/>
    <property type="evidence" value="ECO:0007669"/>
    <property type="project" value="UniProtKB-UniRule"/>
</dbReference>
<organism evidence="7 8">
    <name type="scientific">Acrodontium crateriforme</name>
    <dbReference type="NCBI Taxonomy" id="150365"/>
    <lineage>
        <taxon>Eukaryota</taxon>
        <taxon>Fungi</taxon>
        <taxon>Dikarya</taxon>
        <taxon>Ascomycota</taxon>
        <taxon>Pezizomycotina</taxon>
        <taxon>Dothideomycetes</taxon>
        <taxon>Dothideomycetidae</taxon>
        <taxon>Mycosphaerellales</taxon>
        <taxon>Teratosphaeriaceae</taxon>
        <taxon>Acrodontium</taxon>
    </lineage>
</organism>
<dbReference type="InterPro" id="IPR029058">
    <property type="entry name" value="AB_hydrolase_fold"/>
</dbReference>
<dbReference type="PRINTS" id="PR00724">
    <property type="entry name" value="CRBOXYPTASEC"/>
</dbReference>
<evidence type="ECO:0000256" key="3">
    <source>
        <dbReference type="ARBA" id="ARBA00022670"/>
    </source>
</evidence>
<keyword evidence="5" id="KW-0325">Glycoprotein</keyword>
<dbReference type="EC" id="3.4.16.-" evidence="6"/>
<evidence type="ECO:0000256" key="5">
    <source>
        <dbReference type="ARBA" id="ARBA00023180"/>
    </source>
</evidence>
<dbReference type="PANTHER" id="PTHR11802">
    <property type="entry name" value="SERINE PROTEASE FAMILY S10 SERINE CARBOXYPEPTIDASE"/>
    <property type="match status" value="1"/>
</dbReference>
<reference evidence="7 8" key="1">
    <citation type="submission" date="2023-11" db="EMBL/GenBank/DDBJ databases">
        <title>An acidophilic fungus is an integral part of prey digestion in a carnivorous sundew plant.</title>
        <authorList>
            <person name="Tsai I.J."/>
        </authorList>
    </citation>
    <scope>NUCLEOTIDE SEQUENCE [LARGE SCALE GENOMIC DNA]</scope>
    <source>
        <strain evidence="7">169a</strain>
    </source>
</reference>
<feature type="signal peptide" evidence="6">
    <location>
        <begin position="1"/>
        <end position="19"/>
    </location>
</feature>
<evidence type="ECO:0000256" key="1">
    <source>
        <dbReference type="ARBA" id="ARBA00009431"/>
    </source>
</evidence>
<keyword evidence="8" id="KW-1185">Reference proteome</keyword>
<dbReference type="PROSITE" id="PS00131">
    <property type="entry name" value="CARBOXYPEPT_SER_SER"/>
    <property type="match status" value="1"/>
</dbReference>
<dbReference type="Gene3D" id="3.40.50.1820">
    <property type="entry name" value="alpha/beta hydrolase"/>
    <property type="match status" value="1"/>
</dbReference>
<sequence length="550" mass="60710">MRFFATLSCFVGLSTLAQAALHRDPAHAAKRLHAEHHSRAIVERHAAGESFKDARLQKRASRWLTSKTKKFAVNGTGLPDVPFDVGESYAGLLPISNSPHETRELFFWFFPTTNPDCHEEITIWLNGGPGCSSLSGLITENGPFTWEDGTVAPTQNPYSWTNLTNVLWVEQPVGVGFSQGTPNIVDEVQLGKEFVGFYKQFVKTFAVQKWKLYITGESYAGYYVPYIADSFITAADPDIHLGGIAINDPIIGDETAQQQVTILPFVDFWSNLFYINDTARAELHKIQKECGYDAYLEKYLRFPPPKGPFPVLRDPYYHQDVAKCAQFDNAFSIIADGNPCFNIYHITQTCPTPFSINGAINVGDYVPPGFTAYFNRTEVQKAINAPVGTNWQQCTDINVFGNGDNSSETASDKSLGPAQDGVLQRVIEVTNNVIIGSGDLDFILNTNGTLLALQNTTWNGGQGLHEYPKKPFLVPFHPEYNDGALSGAGTVGTWTHARGLTFYTVRLSGHELPGYAPGAGYRALELLLGRIKSLDQRGDFTTQHGNFGNN</sequence>
<keyword evidence="3 6" id="KW-0645">Protease</keyword>
<proteinExistence type="inferred from homology"/>
<comment type="similarity">
    <text evidence="1 6">Belongs to the peptidase S10 family.</text>
</comment>
<dbReference type="PANTHER" id="PTHR11802:SF479">
    <property type="entry name" value="CARBOXYPEPTIDASE"/>
    <property type="match status" value="1"/>
</dbReference>
<keyword evidence="2 6" id="KW-0121">Carboxypeptidase</keyword>
<dbReference type="SUPFAM" id="SSF53474">
    <property type="entry name" value="alpha/beta-Hydrolases"/>
    <property type="match status" value="1"/>
</dbReference>
<name>A0AAQ3M5T4_9PEZI</name>
<gene>
    <name evidence="7" type="ORF">R9X50_00346800</name>
</gene>
<protein>
    <recommendedName>
        <fullName evidence="6">Carboxypeptidase</fullName>
        <ecNumber evidence="6">3.4.16.-</ecNumber>
    </recommendedName>
</protein>
<dbReference type="AlphaFoldDB" id="A0AAQ3M5T4"/>
<evidence type="ECO:0000256" key="6">
    <source>
        <dbReference type="RuleBase" id="RU361156"/>
    </source>
</evidence>